<dbReference type="PANTHER" id="PTHR38767:SF1">
    <property type="entry name" value="DNA POLYMERASE III SUBUNIT CHI"/>
    <property type="match status" value="1"/>
</dbReference>
<dbReference type="SUPFAM" id="SSF102400">
    <property type="entry name" value="DNA polymerase III chi subunit"/>
    <property type="match status" value="1"/>
</dbReference>
<dbReference type="EMBL" id="CP134145">
    <property type="protein sequence ID" value="WNC71594.1"/>
    <property type="molecule type" value="Genomic_DNA"/>
</dbReference>
<keyword evidence="2" id="KW-1185">Reference proteome</keyword>
<proteinExistence type="predicted"/>
<dbReference type="Proteomes" id="UP001258994">
    <property type="component" value="Chromosome"/>
</dbReference>
<organism evidence="1 2">
    <name type="scientific">Thalassotalea psychrophila</name>
    <dbReference type="NCBI Taxonomy" id="3065647"/>
    <lineage>
        <taxon>Bacteria</taxon>
        <taxon>Pseudomonadati</taxon>
        <taxon>Pseudomonadota</taxon>
        <taxon>Gammaproteobacteria</taxon>
        <taxon>Alteromonadales</taxon>
        <taxon>Colwelliaceae</taxon>
        <taxon>Thalassotalea</taxon>
    </lineage>
</organism>
<dbReference type="PANTHER" id="PTHR38767">
    <property type="entry name" value="DNA POLYMERASE III SUBUNIT CHI"/>
    <property type="match status" value="1"/>
</dbReference>
<gene>
    <name evidence="1" type="ORF">RGQ13_15920</name>
</gene>
<protein>
    <submittedName>
        <fullName evidence="1">DNA polymerase III subunit chi</fullName>
        <ecNumber evidence="1">2.7.7.7</ecNumber>
    </submittedName>
</protein>
<keyword evidence="1" id="KW-0548">Nucleotidyltransferase</keyword>
<name>A0ABY9TS12_9GAMM</name>
<accession>A0ABY9TS12</accession>
<dbReference type="GO" id="GO:0003887">
    <property type="term" value="F:DNA-directed DNA polymerase activity"/>
    <property type="evidence" value="ECO:0007669"/>
    <property type="project" value="UniProtKB-EC"/>
</dbReference>
<dbReference type="Pfam" id="PF04364">
    <property type="entry name" value="DNA_pol3_chi"/>
    <property type="match status" value="1"/>
</dbReference>
<dbReference type="RefSeq" id="WP_348390728.1">
    <property type="nucleotide sequence ID" value="NZ_CP134145.1"/>
</dbReference>
<dbReference type="InterPro" id="IPR007459">
    <property type="entry name" value="DNA_pol3_chi"/>
</dbReference>
<reference evidence="2" key="1">
    <citation type="submission" date="2023-09" db="EMBL/GenBank/DDBJ databases">
        <authorList>
            <person name="Li S."/>
            <person name="Li X."/>
            <person name="Zhang C."/>
            <person name="Zhao Z."/>
        </authorList>
    </citation>
    <scope>NUCLEOTIDE SEQUENCE [LARGE SCALE GENOMIC DNA]</scope>
    <source>
        <strain evidence="2">SQ149</strain>
    </source>
</reference>
<evidence type="ECO:0000313" key="2">
    <source>
        <dbReference type="Proteomes" id="UP001258994"/>
    </source>
</evidence>
<dbReference type="EC" id="2.7.7.7" evidence="1"/>
<dbReference type="Gene3D" id="3.40.50.10110">
    <property type="entry name" value="DNA polymerase III subunit chi"/>
    <property type="match status" value="1"/>
</dbReference>
<keyword evidence="1" id="KW-0808">Transferase</keyword>
<evidence type="ECO:0000313" key="1">
    <source>
        <dbReference type="EMBL" id="WNC71594.1"/>
    </source>
</evidence>
<sequence length="153" mass="17168">MTSQVFFNLLDANSDIESEQDHLSGYLNLACVKAASFYRQNKRVFIFCDDQQMAHKIDELLWAFDANSFVPHNLPGEGLHSGSPVEISWQAPTNNRNILINLSSQVPSFASQFSQIIDFVPTDEALKKLARLRYRAYQQLGFNVSATPAVQAA</sequence>
<dbReference type="InterPro" id="IPR036768">
    <property type="entry name" value="PolIII_chi_sf"/>
</dbReference>